<keyword evidence="1" id="KW-0812">Transmembrane</keyword>
<gene>
    <name evidence="2" type="ORF">A3A48_02660</name>
</gene>
<reference evidence="2 3" key="1">
    <citation type="journal article" date="2016" name="Nat. Commun.">
        <title>Thousands of microbial genomes shed light on interconnected biogeochemical processes in an aquifer system.</title>
        <authorList>
            <person name="Anantharaman K."/>
            <person name="Brown C.T."/>
            <person name="Hug L.A."/>
            <person name="Sharon I."/>
            <person name="Castelle C.J."/>
            <person name="Probst A.J."/>
            <person name="Thomas B.C."/>
            <person name="Singh A."/>
            <person name="Wilkins M.J."/>
            <person name="Karaoz U."/>
            <person name="Brodie E.L."/>
            <person name="Williams K.H."/>
            <person name="Hubbard S.S."/>
            <person name="Banfield J.F."/>
        </authorList>
    </citation>
    <scope>NUCLEOTIDE SEQUENCE [LARGE SCALE GENOMIC DNA]</scope>
</reference>
<keyword evidence="1" id="KW-0472">Membrane</keyword>
<dbReference type="AlphaFoldDB" id="A0A1F5GUX5"/>
<feature type="transmembrane region" description="Helical" evidence="1">
    <location>
        <begin position="14"/>
        <end position="32"/>
    </location>
</feature>
<dbReference type="EMBL" id="MFBN01000013">
    <property type="protein sequence ID" value="OGD95661.1"/>
    <property type="molecule type" value="Genomic_DNA"/>
</dbReference>
<dbReference type="STRING" id="1797724.A3A48_02660"/>
<organism evidence="2 3">
    <name type="scientific">Candidatus Curtissbacteria bacterium RIFCSPLOWO2_01_FULL_37_9</name>
    <dbReference type="NCBI Taxonomy" id="1797724"/>
    <lineage>
        <taxon>Bacteria</taxon>
        <taxon>Candidatus Curtissiibacteriota</taxon>
    </lineage>
</organism>
<proteinExistence type="predicted"/>
<sequence length="322" mass="36859">MAVFFTKLFSLKKYLFLIVIIAFISYGIYWLWQRQPRVHNYQQPDVYTEKSNQNSQKQLLEITPENFSVLTVENIKFQGKTIANSYLALTSNNSHKVVKINENGIFEADVKLTSGLNLIEAIQFTNNLKDVQKKTLIYWLSENTQNFVPNTQVFAGNIKNIFDILITATFEEEQKEIKIDKSTIIQLPKNIQIESTSSALEEIRIGDFITALGQVKSADDKNQIIASDVEIFRENKPQVTKKTRLLKTLSIVRQNIFSAKDEQNNIIEFTINKNSQILDQGKETDSESIIKNKNAIIIYHTGSDSLRSEAGKNIIDLIYLLP</sequence>
<evidence type="ECO:0000313" key="2">
    <source>
        <dbReference type="EMBL" id="OGD95661.1"/>
    </source>
</evidence>
<name>A0A1F5GUX5_9BACT</name>
<evidence type="ECO:0000256" key="1">
    <source>
        <dbReference type="SAM" id="Phobius"/>
    </source>
</evidence>
<protein>
    <submittedName>
        <fullName evidence="2">Uncharacterized protein</fullName>
    </submittedName>
</protein>
<accession>A0A1F5GUX5</accession>
<comment type="caution">
    <text evidence="2">The sequence shown here is derived from an EMBL/GenBank/DDBJ whole genome shotgun (WGS) entry which is preliminary data.</text>
</comment>
<evidence type="ECO:0000313" key="3">
    <source>
        <dbReference type="Proteomes" id="UP000178336"/>
    </source>
</evidence>
<keyword evidence="1" id="KW-1133">Transmembrane helix</keyword>
<dbReference type="Proteomes" id="UP000178336">
    <property type="component" value="Unassembled WGS sequence"/>
</dbReference>